<feature type="non-terminal residue" evidence="2">
    <location>
        <position position="1"/>
    </location>
</feature>
<proteinExistence type="predicted"/>
<reference evidence="2" key="1">
    <citation type="submission" date="2018-05" db="EMBL/GenBank/DDBJ databases">
        <title>Draft genome of Mucuna pruriens seed.</title>
        <authorList>
            <person name="Nnadi N.E."/>
            <person name="Vos R."/>
            <person name="Hasami M.H."/>
            <person name="Devisetty U.K."/>
            <person name="Aguiy J.C."/>
        </authorList>
    </citation>
    <scope>NUCLEOTIDE SEQUENCE [LARGE SCALE GENOMIC DNA]</scope>
    <source>
        <strain evidence="2">JCA_2017</strain>
    </source>
</reference>
<organism evidence="2 3">
    <name type="scientific">Mucuna pruriens</name>
    <name type="common">Velvet bean</name>
    <name type="synonym">Dolichos pruriens</name>
    <dbReference type="NCBI Taxonomy" id="157652"/>
    <lineage>
        <taxon>Eukaryota</taxon>
        <taxon>Viridiplantae</taxon>
        <taxon>Streptophyta</taxon>
        <taxon>Embryophyta</taxon>
        <taxon>Tracheophyta</taxon>
        <taxon>Spermatophyta</taxon>
        <taxon>Magnoliopsida</taxon>
        <taxon>eudicotyledons</taxon>
        <taxon>Gunneridae</taxon>
        <taxon>Pentapetalae</taxon>
        <taxon>rosids</taxon>
        <taxon>fabids</taxon>
        <taxon>Fabales</taxon>
        <taxon>Fabaceae</taxon>
        <taxon>Papilionoideae</taxon>
        <taxon>50 kb inversion clade</taxon>
        <taxon>NPAAA clade</taxon>
        <taxon>indigoferoid/millettioid clade</taxon>
        <taxon>Phaseoleae</taxon>
        <taxon>Mucuna</taxon>
    </lineage>
</organism>
<sequence length="81" mass="8635">MMVKGFSFSFSLALLLTLFSLTTPTTSAFSSNRLLKTTQLINKLNTQLLTTGLTLFAPEDSFHTLSSSISTGAVNATLTAT</sequence>
<gene>
    <name evidence="2" type="ORF">CR513_36615</name>
</gene>
<keyword evidence="3" id="KW-1185">Reference proteome</keyword>
<accession>A0A371FWC7</accession>
<comment type="caution">
    <text evidence="2">The sequence shown here is derived from an EMBL/GenBank/DDBJ whole genome shotgun (WGS) entry which is preliminary data.</text>
</comment>
<name>A0A371FWC7_MUCPR</name>
<dbReference type="AlphaFoldDB" id="A0A371FWC7"/>
<feature type="chain" id="PRO_5016953043" description="Fasciclin-like arabinogalactan protein 11" evidence="1">
    <location>
        <begin position="29"/>
        <end position="81"/>
    </location>
</feature>
<evidence type="ECO:0000313" key="2">
    <source>
        <dbReference type="EMBL" id="RDX82582.1"/>
    </source>
</evidence>
<dbReference type="Proteomes" id="UP000257109">
    <property type="component" value="Unassembled WGS sequence"/>
</dbReference>
<feature type="non-terminal residue" evidence="2">
    <location>
        <position position="81"/>
    </location>
</feature>
<keyword evidence="1" id="KW-0732">Signal</keyword>
<feature type="signal peptide" evidence="1">
    <location>
        <begin position="1"/>
        <end position="28"/>
    </location>
</feature>
<evidence type="ECO:0000256" key="1">
    <source>
        <dbReference type="SAM" id="SignalP"/>
    </source>
</evidence>
<evidence type="ECO:0008006" key="4">
    <source>
        <dbReference type="Google" id="ProtNLM"/>
    </source>
</evidence>
<protein>
    <recommendedName>
        <fullName evidence="4">Fasciclin-like arabinogalactan protein 11</fullName>
    </recommendedName>
</protein>
<evidence type="ECO:0000313" key="3">
    <source>
        <dbReference type="Proteomes" id="UP000257109"/>
    </source>
</evidence>
<dbReference type="EMBL" id="QJKJ01007602">
    <property type="protein sequence ID" value="RDX82582.1"/>
    <property type="molecule type" value="Genomic_DNA"/>
</dbReference>